<dbReference type="Gene3D" id="2.60.120.650">
    <property type="entry name" value="Cupin"/>
    <property type="match status" value="1"/>
</dbReference>
<evidence type="ECO:0000313" key="9">
    <source>
        <dbReference type="EMBL" id="CAI9279788.1"/>
    </source>
</evidence>
<evidence type="ECO:0008006" key="11">
    <source>
        <dbReference type="Google" id="ProtNLM"/>
    </source>
</evidence>
<dbReference type="PROSITE" id="PS51184">
    <property type="entry name" value="JMJC"/>
    <property type="match status" value="1"/>
</dbReference>
<name>A0AA35YT62_LACSI</name>
<dbReference type="GO" id="GO:0006357">
    <property type="term" value="P:regulation of transcription by RNA polymerase II"/>
    <property type="evidence" value="ECO:0007669"/>
    <property type="project" value="TreeGrafter"/>
</dbReference>
<sequence length="953" mass="110235">MLGCKRTDGRRWRCRRPVMDGKEYCETHFLQYCHRLKHEPVPAALKLAGIRHKKLVPKVDEESSLQHDGEYEAPLRRRGRKRNLPLKDVGAVRLPRKRGRPPMKEAVVEISDQLQDGSKLAFQDGNLQLYDIKQEYEKTIVKDLMFGQMVIPQPSPMSLQFKTVQKEVSPKMKVGVPSATRYPRRTIRSKNVESDPIATVQMLPNIKENIKASAKPNIIKRCHWCKYTSYRVFVQCSTCKTHFFCKECINKRFYCRSAIKRLCPVCEGTCECRTCSKAKSKEGKKKELVIYDRDEEVMIYNGEEEEVVVSQPEKEVIVYDHEKKFDKSQQLHMIRLLLPLMEKINQEKMNELETEGINKGRTHSELQVQLVECPKKPICSFCSSWVTDIHRSCEYCSYILCIHCCQEFHEGYLHSGLGDLRNTRFVRSKSRKISWAFSIDGSIRCPPQTLGGCNQDFLQLTSFSSFGFTKDLEENAKQIVNKYQFTKSLGLLSSPCLLCDENDKLGSEKVGNLIKNKGLYFKTKQDLMDKNLEHFMKHWGKGQPLVIRNVLQSQQHLNWDFGYLLCKYLERSEGKGKSKGGFDWCDVQFGRKQIFKGGVTHENVWQELLRFKVMFSSNFFQDHFPDHYAVVMESLPVQEYITGFMNLAMNVSHETGNPNLGPRVCISYGEPNLTDADLITKLCFHANDVVNILAYATDNLISEDNLNKVKILMNKYSSQEHIKSSRKIKTRNELEKLFESSPKLEAKKNDIDMSFDDSNTEDSYSDDDDDDEVSAYSQHEIGTCSHYEEEQIVETHGIEWDIFHQKDVPKLLEYLNKYSDKLSKSCGSPKKVVHPLFDEVFYLDELHKLRIKEEFNIEPWSFEQHIGEAVIIPAGCPYQMKKVKSCVNVVLDFISPESVTNCIKVGDEIRRLPVNHKAKGAMPKVKNMTHSIYVHETWSMIWSLYTPKPSQLK</sequence>
<dbReference type="GO" id="GO:0046872">
    <property type="term" value="F:metal ion binding"/>
    <property type="evidence" value="ECO:0007669"/>
    <property type="project" value="UniProtKB-KW"/>
</dbReference>
<dbReference type="GO" id="GO:0000785">
    <property type="term" value="C:chromatin"/>
    <property type="evidence" value="ECO:0007669"/>
    <property type="project" value="TreeGrafter"/>
</dbReference>
<comment type="subcellular location">
    <subcellularLocation>
        <location evidence="1">Nucleus</location>
    </subcellularLocation>
</comment>
<feature type="region of interest" description="Disordered" evidence="6">
    <location>
        <begin position="59"/>
        <end position="79"/>
    </location>
</feature>
<evidence type="ECO:0000256" key="1">
    <source>
        <dbReference type="ARBA" id="ARBA00004123"/>
    </source>
</evidence>
<dbReference type="EMBL" id="OX465080">
    <property type="protein sequence ID" value="CAI9279788.1"/>
    <property type="molecule type" value="Genomic_DNA"/>
</dbReference>
<evidence type="ECO:0000256" key="4">
    <source>
        <dbReference type="ARBA" id="ARBA00023242"/>
    </source>
</evidence>
<dbReference type="InterPro" id="IPR045109">
    <property type="entry name" value="LSDs-like"/>
</dbReference>
<dbReference type="GO" id="GO:0031490">
    <property type="term" value="F:chromatin DNA binding"/>
    <property type="evidence" value="ECO:0007669"/>
    <property type="project" value="TreeGrafter"/>
</dbReference>
<dbReference type="Pfam" id="PF02373">
    <property type="entry name" value="JmjC"/>
    <property type="match status" value="1"/>
</dbReference>
<evidence type="ECO:0000259" key="7">
    <source>
        <dbReference type="PROSITE" id="PS51184"/>
    </source>
</evidence>
<gene>
    <name evidence="9" type="ORF">LSALG_LOCUS19568</name>
</gene>
<evidence type="ECO:0000256" key="2">
    <source>
        <dbReference type="ARBA" id="ARBA00006801"/>
    </source>
</evidence>
<dbReference type="InterPro" id="IPR003347">
    <property type="entry name" value="JmjC_dom"/>
</dbReference>
<dbReference type="Proteomes" id="UP001177003">
    <property type="component" value="Chromosome 4"/>
</dbReference>
<evidence type="ECO:0000256" key="6">
    <source>
        <dbReference type="SAM" id="MobiDB-lite"/>
    </source>
</evidence>
<feature type="domain" description="WRC" evidence="8">
    <location>
        <begin position="1"/>
        <end position="43"/>
    </location>
</feature>
<evidence type="ECO:0000313" key="10">
    <source>
        <dbReference type="Proteomes" id="UP001177003"/>
    </source>
</evidence>
<evidence type="ECO:0000256" key="5">
    <source>
        <dbReference type="PROSITE-ProRule" id="PRU01002"/>
    </source>
</evidence>
<evidence type="ECO:0000256" key="3">
    <source>
        <dbReference type="ARBA" id="ARBA00022723"/>
    </source>
</evidence>
<feature type="domain" description="JmjC" evidence="7">
    <location>
        <begin position="717"/>
        <end position="910"/>
    </location>
</feature>
<dbReference type="SUPFAM" id="SSF51197">
    <property type="entry name" value="Clavaminate synthase-like"/>
    <property type="match status" value="1"/>
</dbReference>
<dbReference type="InterPro" id="IPR014977">
    <property type="entry name" value="WRC_dom"/>
</dbReference>
<dbReference type="PROSITE" id="PS51667">
    <property type="entry name" value="WRC"/>
    <property type="match status" value="1"/>
</dbReference>
<comment type="similarity">
    <text evidence="2">Belongs to the JARID1 histone demethylase family.</text>
</comment>
<comment type="caution">
    <text evidence="5">Lacks conserved residue(s) required for the propagation of feature annotation.</text>
</comment>
<reference evidence="9" key="1">
    <citation type="submission" date="2023-04" db="EMBL/GenBank/DDBJ databases">
        <authorList>
            <person name="Vijverberg K."/>
            <person name="Xiong W."/>
            <person name="Schranz E."/>
        </authorList>
    </citation>
    <scope>NUCLEOTIDE SEQUENCE</scope>
</reference>
<feature type="compositionally biased region" description="Acidic residues" evidence="6">
    <location>
        <begin position="753"/>
        <end position="772"/>
    </location>
</feature>
<dbReference type="Pfam" id="PF08879">
    <property type="entry name" value="WRC"/>
    <property type="match status" value="1"/>
</dbReference>
<evidence type="ECO:0000259" key="8">
    <source>
        <dbReference type="PROSITE" id="PS51667"/>
    </source>
</evidence>
<dbReference type="SMART" id="SM00558">
    <property type="entry name" value="JmjC"/>
    <property type="match status" value="1"/>
</dbReference>
<proteinExistence type="inferred from homology"/>
<dbReference type="AlphaFoldDB" id="A0AA35YT62"/>
<accession>A0AA35YT62</accession>
<dbReference type="PANTHER" id="PTHR12549">
    <property type="entry name" value="JMJC DOMAIN-CONTAINING HISTONE DEMETHYLATION PROTEIN"/>
    <property type="match status" value="1"/>
</dbReference>
<feature type="region of interest" description="Disordered" evidence="6">
    <location>
        <begin position="749"/>
        <end position="772"/>
    </location>
</feature>
<dbReference type="GO" id="GO:0000118">
    <property type="term" value="C:histone deacetylase complex"/>
    <property type="evidence" value="ECO:0007669"/>
    <property type="project" value="TreeGrafter"/>
</dbReference>
<organism evidence="9 10">
    <name type="scientific">Lactuca saligna</name>
    <name type="common">Willowleaf lettuce</name>
    <dbReference type="NCBI Taxonomy" id="75948"/>
    <lineage>
        <taxon>Eukaryota</taxon>
        <taxon>Viridiplantae</taxon>
        <taxon>Streptophyta</taxon>
        <taxon>Embryophyta</taxon>
        <taxon>Tracheophyta</taxon>
        <taxon>Spermatophyta</taxon>
        <taxon>Magnoliopsida</taxon>
        <taxon>eudicotyledons</taxon>
        <taxon>Gunneridae</taxon>
        <taxon>Pentapetalae</taxon>
        <taxon>asterids</taxon>
        <taxon>campanulids</taxon>
        <taxon>Asterales</taxon>
        <taxon>Asteraceae</taxon>
        <taxon>Cichorioideae</taxon>
        <taxon>Cichorieae</taxon>
        <taxon>Lactucinae</taxon>
        <taxon>Lactuca</taxon>
    </lineage>
</organism>
<keyword evidence="4" id="KW-0539">Nucleus</keyword>
<protein>
    <recommendedName>
        <fullName evidence="11">Lysine-specific demethylase JMJ25</fullName>
    </recommendedName>
</protein>
<feature type="compositionally biased region" description="Basic and acidic residues" evidence="6">
    <location>
        <begin position="59"/>
        <end position="75"/>
    </location>
</feature>
<keyword evidence="10" id="KW-1185">Reference proteome</keyword>
<dbReference type="PANTHER" id="PTHR12549:SF42">
    <property type="entry name" value="LYSINE-SPECIFIC DEMETHYLASE JMJ28"/>
    <property type="match status" value="1"/>
</dbReference>
<dbReference type="GO" id="GO:0003712">
    <property type="term" value="F:transcription coregulator activity"/>
    <property type="evidence" value="ECO:0007669"/>
    <property type="project" value="TreeGrafter"/>
</dbReference>
<keyword evidence="3" id="KW-0479">Metal-binding</keyword>
<dbReference type="GO" id="GO:0032454">
    <property type="term" value="F:histone H3K9 demethylase activity"/>
    <property type="evidence" value="ECO:0007669"/>
    <property type="project" value="InterPro"/>
</dbReference>